<dbReference type="OrthoDB" id="610337at2759"/>
<reference evidence="1 2" key="1">
    <citation type="submission" date="2018-02" db="EMBL/GenBank/DDBJ databases">
        <title>Draft genome of wild Prunus yedoensis var. nudiflora.</title>
        <authorList>
            <person name="Baek S."/>
            <person name="Kim J.-H."/>
            <person name="Choi K."/>
            <person name="Kim G.-B."/>
            <person name="Cho A."/>
            <person name="Jang H."/>
            <person name="Shin C.-H."/>
            <person name="Yu H.-J."/>
            <person name="Mun J.-H."/>
        </authorList>
    </citation>
    <scope>NUCLEOTIDE SEQUENCE [LARGE SCALE GENOMIC DNA]</scope>
    <source>
        <strain evidence="2">cv. Jeju island</strain>
        <tissue evidence="1">Leaf</tissue>
    </source>
</reference>
<dbReference type="Proteomes" id="UP000250321">
    <property type="component" value="Unassembled WGS sequence"/>
</dbReference>
<evidence type="ECO:0000313" key="2">
    <source>
        <dbReference type="Proteomes" id="UP000250321"/>
    </source>
</evidence>
<gene>
    <name evidence="1" type="ORF">Pyn_11463</name>
</gene>
<dbReference type="STRING" id="2094558.A0A314YIS1"/>
<keyword evidence="2" id="KW-1185">Reference proteome</keyword>
<name>A0A314YIS1_PRUYE</name>
<evidence type="ECO:0000313" key="1">
    <source>
        <dbReference type="EMBL" id="PQQ05081.1"/>
    </source>
</evidence>
<comment type="caution">
    <text evidence="1">The sequence shown here is derived from an EMBL/GenBank/DDBJ whole genome shotgun (WGS) entry which is preliminary data.</text>
</comment>
<accession>A0A314YIS1</accession>
<organism evidence="1 2">
    <name type="scientific">Prunus yedoensis var. nudiflora</name>
    <dbReference type="NCBI Taxonomy" id="2094558"/>
    <lineage>
        <taxon>Eukaryota</taxon>
        <taxon>Viridiplantae</taxon>
        <taxon>Streptophyta</taxon>
        <taxon>Embryophyta</taxon>
        <taxon>Tracheophyta</taxon>
        <taxon>Spermatophyta</taxon>
        <taxon>Magnoliopsida</taxon>
        <taxon>eudicotyledons</taxon>
        <taxon>Gunneridae</taxon>
        <taxon>Pentapetalae</taxon>
        <taxon>rosids</taxon>
        <taxon>fabids</taxon>
        <taxon>Rosales</taxon>
        <taxon>Rosaceae</taxon>
        <taxon>Amygdaloideae</taxon>
        <taxon>Amygdaleae</taxon>
        <taxon>Prunus</taxon>
    </lineage>
</organism>
<sequence>MGLGIETQRIAMHRKRKPADNAIEIGNKEEQIQVMGKKPKTLNRASKALFKVEHCAVAHFAHAKRRHARVSRTLYLEKPGDSSGFDSEHNNCTCYDASDFLFNECNGHQFHMILAKYKIPLRNAEEVINNHNDAKRKSGTKRKFCIEVCPTHHKCYGGEID</sequence>
<dbReference type="AlphaFoldDB" id="A0A314YIS1"/>
<dbReference type="EMBL" id="PJQY01001142">
    <property type="protein sequence ID" value="PQQ05081.1"/>
    <property type="molecule type" value="Genomic_DNA"/>
</dbReference>
<proteinExistence type="predicted"/>
<protein>
    <submittedName>
        <fullName evidence="1">Uncharacterized protein</fullName>
    </submittedName>
</protein>